<evidence type="ECO:0000313" key="2">
    <source>
        <dbReference type="Proteomes" id="UP000636709"/>
    </source>
</evidence>
<proteinExistence type="predicted"/>
<organism evidence="1 2">
    <name type="scientific">Digitaria exilis</name>
    <dbReference type="NCBI Taxonomy" id="1010633"/>
    <lineage>
        <taxon>Eukaryota</taxon>
        <taxon>Viridiplantae</taxon>
        <taxon>Streptophyta</taxon>
        <taxon>Embryophyta</taxon>
        <taxon>Tracheophyta</taxon>
        <taxon>Spermatophyta</taxon>
        <taxon>Magnoliopsida</taxon>
        <taxon>Liliopsida</taxon>
        <taxon>Poales</taxon>
        <taxon>Poaceae</taxon>
        <taxon>PACMAD clade</taxon>
        <taxon>Panicoideae</taxon>
        <taxon>Panicodae</taxon>
        <taxon>Paniceae</taxon>
        <taxon>Anthephorinae</taxon>
        <taxon>Digitaria</taxon>
    </lineage>
</organism>
<gene>
    <name evidence="1" type="ORF">HU200_005862</name>
</gene>
<protein>
    <submittedName>
        <fullName evidence="1">Uncharacterized protein</fullName>
    </submittedName>
</protein>
<dbReference type="AlphaFoldDB" id="A0A835FR24"/>
<comment type="caution">
    <text evidence="1">The sequence shown here is derived from an EMBL/GenBank/DDBJ whole genome shotgun (WGS) entry which is preliminary data.</text>
</comment>
<evidence type="ECO:0000313" key="1">
    <source>
        <dbReference type="EMBL" id="KAF8772350.1"/>
    </source>
</evidence>
<dbReference type="EMBL" id="JACEFO010000412">
    <property type="protein sequence ID" value="KAF8772350.1"/>
    <property type="molecule type" value="Genomic_DNA"/>
</dbReference>
<keyword evidence="2" id="KW-1185">Reference proteome</keyword>
<reference evidence="1" key="1">
    <citation type="submission" date="2020-07" db="EMBL/GenBank/DDBJ databases">
        <title>Genome sequence and genetic diversity analysis of an under-domesticated orphan crop, white fonio (Digitaria exilis).</title>
        <authorList>
            <person name="Bennetzen J.L."/>
            <person name="Chen S."/>
            <person name="Ma X."/>
            <person name="Wang X."/>
            <person name="Yssel A.E.J."/>
            <person name="Chaluvadi S.R."/>
            <person name="Johnson M."/>
            <person name="Gangashetty P."/>
            <person name="Hamidou F."/>
            <person name="Sanogo M.D."/>
            <person name="Zwaenepoel A."/>
            <person name="Wallace J."/>
            <person name="Van De Peer Y."/>
            <person name="Van Deynze A."/>
        </authorList>
    </citation>
    <scope>NUCLEOTIDE SEQUENCE</scope>
    <source>
        <tissue evidence="1">Leaves</tissue>
    </source>
</reference>
<dbReference type="Proteomes" id="UP000636709">
    <property type="component" value="Unassembled WGS sequence"/>
</dbReference>
<accession>A0A835FR24</accession>
<name>A0A835FR24_9POAL</name>
<sequence>MSELHASTPTTHPYRLHHHHQIILPPLCLYLKAQAASSQTDPPPLARATALEIPTTHRHYATSVSSSAMDDEGVGPLVGTCDECREVKLRAPTASFPARGEEVEQRKRMMGALKVQSNGDGGEGLFTDDPGYVEGMLLFFFLLVIIVFPSSSPQSSSIS</sequence>